<proteinExistence type="predicted"/>
<organism evidence="1 2">
    <name type="scientific">Coemansia aciculifera</name>
    <dbReference type="NCBI Taxonomy" id="417176"/>
    <lineage>
        <taxon>Eukaryota</taxon>
        <taxon>Fungi</taxon>
        <taxon>Fungi incertae sedis</taxon>
        <taxon>Zoopagomycota</taxon>
        <taxon>Kickxellomycotina</taxon>
        <taxon>Kickxellomycetes</taxon>
        <taxon>Kickxellales</taxon>
        <taxon>Kickxellaceae</taxon>
        <taxon>Coemansia</taxon>
    </lineage>
</organism>
<dbReference type="Proteomes" id="UP001139981">
    <property type="component" value="Unassembled WGS sequence"/>
</dbReference>
<sequence>MYTDLTPLPVATRHFGARVVALIVIPLAIYVACFKVHFTILNHSGSGDATMPPSFQARLHGSKLSHQPFTVMYGSVLDLRSMHPGSGLLHSHSHKYPSGSQQQQITGYLHSDSNNKWVIMRVGNNHNYTSDPLLSVKDGDSVRLKHKKTSAMLHSHSAHMAPLATRDYEVTAYGKPHWNDTNNEWRIEVFKEESSVANGEIHAITTQFRLRHVVTNCLLSAAAVKLPSWGFGQTEVSCTSSQNLASTANLWVVERHANSRVPSIDMRPMVKSSFLSDFIRLNIEMARTNNALIPDNDKYNHLESDPWSWPFMVYPMRLLGSWGKGDIKYYEIGNPVIWWASALMCVLYPLQLAYYYVRKTRGVPGVWAPGEELHFWNAGKLLWGGWVLHYVPFFAMGRVTYIHHYLPALYFAILLLAFEIDHFCRRSVPGTSLQ</sequence>
<evidence type="ECO:0000313" key="2">
    <source>
        <dbReference type="Proteomes" id="UP001139981"/>
    </source>
</evidence>
<evidence type="ECO:0000313" key="1">
    <source>
        <dbReference type="EMBL" id="KAJ2886566.1"/>
    </source>
</evidence>
<reference evidence="1" key="1">
    <citation type="submission" date="2022-07" db="EMBL/GenBank/DDBJ databases">
        <title>Phylogenomic reconstructions and comparative analyses of Kickxellomycotina fungi.</title>
        <authorList>
            <person name="Reynolds N.K."/>
            <person name="Stajich J.E."/>
            <person name="Barry K."/>
            <person name="Grigoriev I.V."/>
            <person name="Crous P."/>
            <person name="Smith M.E."/>
        </authorList>
    </citation>
    <scope>NUCLEOTIDE SEQUENCE</scope>
    <source>
        <strain evidence="1">CBS 190363</strain>
    </source>
</reference>
<comment type="caution">
    <text evidence="1">The sequence shown here is derived from an EMBL/GenBank/DDBJ whole genome shotgun (WGS) entry which is preliminary data.</text>
</comment>
<keyword evidence="2" id="KW-1185">Reference proteome</keyword>
<gene>
    <name evidence="1" type="primary">PMT2_4</name>
    <name evidence="1" type="ORF">IWW38_005220</name>
</gene>
<feature type="non-terminal residue" evidence="1">
    <location>
        <position position="434"/>
    </location>
</feature>
<dbReference type="EMBL" id="JANBVB010002319">
    <property type="protein sequence ID" value="KAJ2886566.1"/>
    <property type="molecule type" value="Genomic_DNA"/>
</dbReference>
<keyword evidence="1" id="KW-0328">Glycosyltransferase</keyword>
<dbReference type="EC" id="2.4.1.109" evidence="1"/>
<name>A0ACC1LVN3_9FUNG</name>
<protein>
    <submittedName>
        <fullName evidence="1">Protein O-mannosyltransferase 2</fullName>
        <ecNumber evidence="1">2.4.1.109</ecNumber>
    </submittedName>
</protein>
<accession>A0ACC1LVN3</accession>
<keyword evidence="1" id="KW-0808">Transferase</keyword>